<evidence type="ECO:0000313" key="3">
    <source>
        <dbReference type="EMBL" id="HHI88721.1"/>
    </source>
</evidence>
<feature type="non-terminal residue" evidence="3">
    <location>
        <position position="536"/>
    </location>
</feature>
<comment type="caution">
    <text evidence="3">The sequence shown here is derived from an EMBL/GenBank/DDBJ whole genome shotgun (WGS) entry which is preliminary data.</text>
</comment>
<feature type="region of interest" description="Disordered" evidence="1">
    <location>
        <begin position="118"/>
        <end position="150"/>
    </location>
</feature>
<organism evidence="3">
    <name type="scientific">Hellea balneolensis</name>
    <dbReference type="NCBI Taxonomy" id="287478"/>
    <lineage>
        <taxon>Bacteria</taxon>
        <taxon>Pseudomonadati</taxon>
        <taxon>Pseudomonadota</taxon>
        <taxon>Alphaproteobacteria</taxon>
        <taxon>Maricaulales</taxon>
        <taxon>Robiginitomaculaceae</taxon>
        <taxon>Hellea</taxon>
    </lineage>
</organism>
<dbReference type="Pfam" id="PF14252">
    <property type="entry name" value="DUF4347"/>
    <property type="match status" value="1"/>
</dbReference>
<proteinExistence type="predicted"/>
<evidence type="ECO:0000256" key="1">
    <source>
        <dbReference type="SAM" id="MobiDB-lite"/>
    </source>
</evidence>
<dbReference type="AlphaFoldDB" id="A0A7V5NWS3"/>
<dbReference type="InterPro" id="IPR053786">
    <property type="entry name" value="LEPRxLL_CS"/>
</dbReference>
<name>A0A7V5NWS3_9PROT</name>
<dbReference type="EMBL" id="DROP01000143">
    <property type="protein sequence ID" value="HHI88721.1"/>
    <property type="molecule type" value="Genomic_DNA"/>
</dbReference>
<feature type="domain" description="DUF4347" evidence="2">
    <location>
        <begin position="379"/>
        <end position="530"/>
    </location>
</feature>
<protein>
    <submittedName>
        <fullName evidence="3">DUF4347 domain-containing protein</fullName>
    </submittedName>
</protein>
<evidence type="ECO:0000259" key="2">
    <source>
        <dbReference type="Pfam" id="PF14252"/>
    </source>
</evidence>
<accession>A0A7V5NWS3</accession>
<dbReference type="NCBIfam" id="NF012209">
    <property type="entry name" value="LEPR-8K"/>
    <property type="match status" value="1"/>
</dbReference>
<dbReference type="InterPro" id="IPR025592">
    <property type="entry name" value="DUF4347"/>
</dbReference>
<sequence length="536" mass="55631">MPNTKPSSEQSTIHNKDSLLCGTSRRTLGLLALEPRILLDAAAAVTGAEGLVDAMSQRHADHAVGDLFSPQALQAPGDSPHALALSLDQTARMDVFLGNLPEPGEEILSGDLKALPLSPISDPGHGPDVSGATKDITADKPPVSDPDVRIGKPVVYEPAAITHKPLYPESPSDIGPAKIDLDGIVGKPVVSKPVEPAPTRIVYEPLEAVKTDGLPEVLSHKDKPIVSRPAPHGFDPTVPERDAVEDHTLDNLSASALSFGDNPHISSDTPTRPSDLSGELTIEMSSDAIPFGENILSALSAAGLVYDGIVRPDLVPAAALLQPFSQADGDMPAARSLTALRAWQAGTDNADTAGDSHLVDDGHIVDGLDTPTAREGAVVVFVDTSVAGYQAILDSLPDGVEVVRIGAQEDGIAAMARYLQGRSGISAIHIISHGREGTLNIGASRLNTGSIEGQYADELAIIGQALSNSGDILIYGCDFGRNTQALDALAAVTQADIAASTNDTGSADLGGDWILESKTGVIEGKSIFAPNFDGLL</sequence>
<gene>
    <name evidence="3" type="ORF">ENK01_02105</name>
</gene>
<dbReference type="Proteomes" id="UP000885806">
    <property type="component" value="Unassembled WGS sequence"/>
</dbReference>
<reference evidence="3" key="1">
    <citation type="journal article" date="2020" name="mSystems">
        <title>Genome- and Community-Level Interaction Insights into Carbon Utilization and Element Cycling Functions of Hydrothermarchaeota in Hydrothermal Sediment.</title>
        <authorList>
            <person name="Zhou Z."/>
            <person name="Liu Y."/>
            <person name="Xu W."/>
            <person name="Pan J."/>
            <person name="Luo Z.H."/>
            <person name="Li M."/>
        </authorList>
    </citation>
    <scope>NUCLEOTIDE SEQUENCE [LARGE SCALE GENOMIC DNA]</scope>
    <source>
        <strain evidence="3">HyVt-538</strain>
    </source>
</reference>